<dbReference type="CDD" id="cd00400">
    <property type="entry name" value="Voltage_gated_ClC"/>
    <property type="match status" value="1"/>
</dbReference>
<evidence type="ECO:0000256" key="9">
    <source>
        <dbReference type="ARBA" id="ARBA00023303"/>
    </source>
</evidence>
<evidence type="ECO:0000256" key="8">
    <source>
        <dbReference type="ARBA" id="ARBA00023214"/>
    </source>
</evidence>
<evidence type="ECO:0000256" key="3">
    <source>
        <dbReference type="ARBA" id="ARBA00022692"/>
    </source>
</evidence>
<feature type="transmembrane region" description="Helical" evidence="11">
    <location>
        <begin position="44"/>
        <end position="64"/>
    </location>
</feature>
<dbReference type="Pfam" id="PF00571">
    <property type="entry name" value="CBS"/>
    <property type="match status" value="2"/>
</dbReference>
<evidence type="ECO:0000259" key="12">
    <source>
        <dbReference type="PROSITE" id="PS51371"/>
    </source>
</evidence>
<dbReference type="InterPro" id="IPR014743">
    <property type="entry name" value="Cl-channel_core"/>
</dbReference>
<evidence type="ECO:0000256" key="5">
    <source>
        <dbReference type="ARBA" id="ARBA00023065"/>
    </source>
</evidence>
<feature type="transmembrane region" description="Helical" evidence="11">
    <location>
        <begin position="294"/>
        <end position="312"/>
    </location>
</feature>
<evidence type="ECO:0000256" key="10">
    <source>
        <dbReference type="PROSITE-ProRule" id="PRU00703"/>
    </source>
</evidence>
<feature type="domain" description="CBS" evidence="12">
    <location>
        <begin position="490"/>
        <end position="546"/>
    </location>
</feature>
<dbReference type="PANTHER" id="PTHR43427:SF6">
    <property type="entry name" value="CHLORIDE CHANNEL PROTEIN CLC-E"/>
    <property type="match status" value="1"/>
</dbReference>
<protein>
    <submittedName>
        <fullName evidence="13">CIC family chloride channel protein</fullName>
    </submittedName>
</protein>
<evidence type="ECO:0000256" key="7">
    <source>
        <dbReference type="ARBA" id="ARBA00023173"/>
    </source>
</evidence>
<evidence type="ECO:0000313" key="13">
    <source>
        <dbReference type="EMBL" id="PJJ75884.1"/>
    </source>
</evidence>
<name>A0A2M9CVG4_9BACT</name>
<accession>A0A2M9CVG4</accession>
<keyword evidence="5" id="KW-0406">Ion transport</keyword>
<dbReference type="GO" id="GO:0005254">
    <property type="term" value="F:chloride channel activity"/>
    <property type="evidence" value="ECO:0007669"/>
    <property type="project" value="UniProtKB-KW"/>
</dbReference>
<dbReference type="RefSeq" id="WP_100314435.1">
    <property type="nucleotide sequence ID" value="NZ_PGFG01000001.1"/>
</dbReference>
<feature type="domain" description="CBS" evidence="12">
    <location>
        <begin position="556"/>
        <end position="611"/>
    </location>
</feature>
<feature type="transmembrane region" description="Helical" evidence="11">
    <location>
        <begin position="256"/>
        <end position="274"/>
    </location>
</feature>
<dbReference type="Pfam" id="PF00654">
    <property type="entry name" value="Voltage_CLC"/>
    <property type="match status" value="1"/>
</dbReference>
<keyword evidence="8" id="KW-0868">Chloride</keyword>
<dbReference type="Gene3D" id="1.10.3080.10">
    <property type="entry name" value="Clc chloride channel"/>
    <property type="match status" value="1"/>
</dbReference>
<gene>
    <name evidence="13" type="ORF">BXY57_1478</name>
</gene>
<keyword evidence="7" id="KW-0869">Chloride channel</keyword>
<keyword evidence="6 11" id="KW-0472">Membrane</keyword>
<feature type="transmembrane region" description="Helical" evidence="11">
    <location>
        <begin position="217"/>
        <end position="235"/>
    </location>
</feature>
<organism evidence="13 14">
    <name type="scientific">Thermoflavifilum aggregans</name>
    <dbReference type="NCBI Taxonomy" id="454188"/>
    <lineage>
        <taxon>Bacteria</taxon>
        <taxon>Pseudomonadati</taxon>
        <taxon>Bacteroidota</taxon>
        <taxon>Chitinophagia</taxon>
        <taxon>Chitinophagales</taxon>
        <taxon>Chitinophagaceae</taxon>
        <taxon>Thermoflavifilum</taxon>
    </lineage>
</organism>
<keyword evidence="9" id="KW-0407">Ion channel</keyword>
<dbReference type="EMBL" id="PGFG01000001">
    <property type="protein sequence ID" value="PJJ75884.1"/>
    <property type="molecule type" value="Genomic_DNA"/>
</dbReference>
<dbReference type="OrthoDB" id="9812438at2"/>
<evidence type="ECO:0000256" key="11">
    <source>
        <dbReference type="SAM" id="Phobius"/>
    </source>
</evidence>
<sequence length="616" mass="69052">MQKFRSYFRFLRLVLRMQHQTEDVLQQHEIPLSWLKAKLTRQQFLILSGILVGLTTGFASVLLKTLVHKITVLITQDYHFRYQLMFYLIFPFTGIIITVLVVHFLFKDKDGKGIAAVLYEIAHKSAIVPAYKMYRQIIASALTVGFGGSAGLESPIAVTGAAIGSNYARTYQLPFKERTLLLAAGSAAGIASAFNAPIAGVMFSIEIILSGVVFSDFVPLIIASVSGTLVSKMILNEQILLHFNLQQSFDYRNTPFYLLLGICCGVYSRYYTVLALRLEHYFKRFKRHQYLRKAAIGGSILALSCFLFPPLFGDGYGFVKTLANQGPEQLMQISLFAPLVHHHWAILAFVGCIALVKVFATSATIFGGGSGGNFAPSLFAGAFVGYFFSRLMVDLHIFPLPVANFTIVGMAGVMSGILYAPLTSIFLIAEVTGGYELFIPLMIVSIVSYVIVRRFSHYSLELEEYVKEGKIFTRHYDSHILSMLQVKDLIDRSVPQVLPDTTLYQMLDLIQHDPHLFFAVVDEQHTLQGVVTFDDIKEIIFSQEKEKLNYKIKAFMHAPPTTIQVNENMNRVMEKFETTGSLYLPVFSGKQYLGFLSKSAILDAYRTTLKAYSQEA</sequence>
<dbReference type="Gene3D" id="3.10.580.10">
    <property type="entry name" value="CBS-domain"/>
    <property type="match status" value="1"/>
</dbReference>
<feature type="transmembrane region" description="Helical" evidence="11">
    <location>
        <begin position="405"/>
        <end position="429"/>
    </location>
</feature>
<evidence type="ECO:0000256" key="1">
    <source>
        <dbReference type="ARBA" id="ARBA00004141"/>
    </source>
</evidence>
<dbReference type="Proteomes" id="UP000230000">
    <property type="component" value="Unassembled WGS sequence"/>
</dbReference>
<feature type="transmembrane region" description="Helical" evidence="11">
    <location>
        <begin position="435"/>
        <end position="452"/>
    </location>
</feature>
<evidence type="ECO:0000256" key="2">
    <source>
        <dbReference type="ARBA" id="ARBA00022448"/>
    </source>
</evidence>
<feature type="transmembrane region" description="Helical" evidence="11">
    <location>
        <begin position="84"/>
        <end position="106"/>
    </location>
</feature>
<evidence type="ECO:0000256" key="4">
    <source>
        <dbReference type="ARBA" id="ARBA00022989"/>
    </source>
</evidence>
<dbReference type="GO" id="GO:0034707">
    <property type="term" value="C:chloride channel complex"/>
    <property type="evidence" value="ECO:0007669"/>
    <property type="project" value="UniProtKB-KW"/>
</dbReference>
<dbReference type="PROSITE" id="PS51371">
    <property type="entry name" value="CBS"/>
    <property type="match status" value="2"/>
</dbReference>
<evidence type="ECO:0000256" key="6">
    <source>
        <dbReference type="ARBA" id="ARBA00023136"/>
    </source>
</evidence>
<comment type="caution">
    <text evidence="13">The sequence shown here is derived from an EMBL/GenBank/DDBJ whole genome shotgun (WGS) entry which is preliminary data.</text>
</comment>
<dbReference type="InterPro" id="IPR001807">
    <property type="entry name" value="ClC"/>
</dbReference>
<reference evidence="13 14" key="1">
    <citation type="submission" date="2017-11" db="EMBL/GenBank/DDBJ databases">
        <title>Genomic Encyclopedia of Archaeal and Bacterial Type Strains, Phase II (KMG-II): From Individual Species to Whole Genera.</title>
        <authorList>
            <person name="Goeker M."/>
        </authorList>
    </citation>
    <scope>NUCLEOTIDE SEQUENCE [LARGE SCALE GENOMIC DNA]</scope>
    <source>
        <strain evidence="13 14">DSM 27268</strain>
    </source>
</reference>
<dbReference type="PRINTS" id="PR00762">
    <property type="entry name" value="CLCHANNEL"/>
</dbReference>
<dbReference type="InterPro" id="IPR046342">
    <property type="entry name" value="CBS_dom_sf"/>
</dbReference>
<comment type="subcellular location">
    <subcellularLocation>
        <location evidence="1">Membrane</location>
        <topology evidence="1">Multi-pass membrane protein</topology>
    </subcellularLocation>
</comment>
<keyword evidence="2" id="KW-0813">Transport</keyword>
<keyword evidence="4 11" id="KW-1133">Transmembrane helix</keyword>
<dbReference type="InterPro" id="IPR050368">
    <property type="entry name" value="ClC-type_chloride_channel"/>
</dbReference>
<proteinExistence type="predicted"/>
<feature type="transmembrane region" description="Helical" evidence="11">
    <location>
        <begin position="344"/>
        <end position="368"/>
    </location>
</feature>
<dbReference type="PANTHER" id="PTHR43427">
    <property type="entry name" value="CHLORIDE CHANNEL PROTEIN CLC-E"/>
    <property type="match status" value="1"/>
</dbReference>
<feature type="transmembrane region" description="Helical" evidence="11">
    <location>
        <begin position="179"/>
        <end position="205"/>
    </location>
</feature>
<dbReference type="SUPFAM" id="SSF54631">
    <property type="entry name" value="CBS-domain pair"/>
    <property type="match status" value="1"/>
</dbReference>
<feature type="transmembrane region" description="Helical" evidence="11">
    <location>
        <begin position="374"/>
        <end position="393"/>
    </location>
</feature>
<evidence type="ECO:0000313" key="14">
    <source>
        <dbReference type="Proteomes" id="UP000230000"/>
    </source>
</evidence>
<dbReference type="InterPro" id="IPR000644">
    <property type="entry name" value="CBS_dom"/>
</dbReference>
<dbReference type="SUPFAM" id="SSF81340">
    <property type="entry name" value="Clc chloride channel"/>
    <property type="match status" value="1"/>
</dbReference>
<dbReference type="AlphaFoldDB" id="A0A2M9CVG4"/>
<keyword evidence="3 11" id="KW-0812">Transmembrane</keyword>
<keyword evidence="10" id="KW-0129">CBS domain</keyword>
<keyword evidence="14" id="KW-1185">Reference proteome</keyword>